<feature type="transmembrane region" description="Helical" evidence="1">
    <location>
        <begin position="52"/>
        <end position="72"/>
    </location>
</feature>
<reference evidence="3 4" key="1">
    <citation type="submission" date="2020-08" db="EMBL/GenBank/DDBJ databases">
        <authorList>
            <person name="Liu C."/>
            <person name="Sun Q."/>
        </authorList>
    </citation>
    <scope>NUCLEOTIDE SEQUENCE [LARGE SCALE GENOMIC DNA]</scope>
    <source>
        <strain evidence="3 4">N22</strain>
    </source>
</reference>
<evidence type="ECO:0000256" key="1">
    <source>
        <dbReference type="SAM" id="Phobius"/>
    </source>
</evidence>
<dbReference type="InterPro" id="IPR025436">
    <property type="entry name" value="DUF4179"/>
</dbReference>
<sequence>MSREYNEAMNDLRFSPEAKKRMAANLAAAHEQAARPRPDVYAVRGGKRRWRYAAAVAAAVVLVVGVGGVASATGNLMSMANVFDDLFNGPPAQTEVVDKIGRPIGASATSNGVTVTAEAIIGDRTNYAVVFSIAKDDGTAFDVEPLENGILPLGFEGHSRVSVDGVMASGGSSYFYDADPSDNAIQYVERTSATAVGNSIIGHTARVSLKDLKVHGEGEARVLAEGEWNMKFAIDYEDTSVDLPAGQTIKVSGMDATLDSATVSPIALTLEYTVHEVLNWEDQQSGRMSDHNQNEMDRFLDPSVTLNMKDGTTVEIDALRGAGGTREGANSTACNKSIMFDEFLNLDDVASITIGGAELPLP</sequence>
<dbReference type="Proteomes" id="UP000587396">
    <property type="component" value="Unassembled WGS sequence"/>
</dbReference>
<keyword evidence="1" id="KW-0472">Membrane</keyword>
<evidence type="ECO:0000259" key="2">
    <source>
        <dbReference type="Pfam" id="PF13786"/>
    </source>
</evidence>
<gene>
    <name evidence="3" type="ORF">H7313_09365</name>
</gene>
<dbReference type="AlphaFoldDB" id="A0A842JBJ7"/>
<protein>
    <submittedName>
        <fullName evidence="3">DUF4179 domain-containing protein</fullName>
    </submittedName>
</protein>
<name>A0A842JBJ7_9ACTN</name>
<dbReference type="Pfam" id="PF13786">
    <property type="entry name" value="DUF4179"/>
    <property type="match status" value="1"/>
</dbReference>
<comment type="caution">
    <text evidence="3">The sequence shown here is derived from an EMBL/GenBank/DDBJ whole genome shotgun (WGS) entry which is preliminary data.</text>
</comment>
<dbReference type="Gene3D" id="2.60.40.1630">
    <property type="entry name" value="bacillus anthracis domain"/>
    <property type="match status" value="1"/>
</dbReference>
<feature type="domain" description="DUF4179" evidence="2">
    <location>
        <begin position="47"/>
        <end position="133"/>
    </location>
</feature>
<proteinExistence type="predicted"/>
<keyword evidence="1" id="KW-1133">Transmembrane helix</keyword>
<dbReference type="EMBL" id="JACMSE010000006">
    <property type="protein sequence ID" value="MBC2889552.1"/>
    <property type="molecule type" value="Genomic_DNA"/>
</dbReference>
<keyword evidence="1" id="KW-0812">Transmembrane</keyword>
<accession>A0A842JBJ7</accession>
<evidence type="ECO:0000313" key="4">
    <source>
        <dbReference type="Proteomes" id="UP000587396"/>
    </source>
</evidence>
<organism evidence="3 4">
    <name type="scientific">Gordonibacter massiliensis</name>
    <name type="common">ex Traore et al. 2017</name>
    <dbReference type="NCBI Taxonomy" id="1841863"/>
    <lineage>
        <taxon>Bacteria</taxon>
        <taxon>Bacillati</taxon>
        <taxon>Actinomycetota</taxon>
        <taxon>Coriobacteriia</taxon>
        <taxon>Eggerthellales</taxon>
        <taxon>Eggerthellaceae</taxon>
        <taxon>Gordonibacter</taxon>
    </lineage>
</organism>
<keyword evidence="4" id="KW-1185">Reference proteome</keyword>
<evidence type="ECO:0000313" key="3">
    <source>
        <dbReference type="EMBL" id="MBC2889552.1"/>
    </source>
</evidence>
<dbReference type="RefSeq" id="WP_185905365.1">
    <property type="nucleotide sequence ID" value="NZ_JACMSE010000006.1"/>
</dbReference>